<proteinExistence type="predicted"/>
<name>A0A2S9T498_9BACT</name>
<dbReference type="InterPro" id="IPR009061">
    <property type="entry name" value="DNA-bd_dom_put_sf"/>
</dbReference>
<dbReference type="SUPFAM" id="SSF46955">
    <property type="entry name" value="Putative DNA-binding domain"/>
    <property type="match status" value="1"/>
</dbReference>
<dbReference type="EMBL" id="NXGE01000007">
    <property type="protein sequence ID" value="PRM93663.1"/>
    <property type="molecule type" value="Genomic_DNA"/>
</dbReference>
<dbReference type="Pfam" id="PF12728">
    <property type="entry name" value="HTH_17"/>
    <property type="match status" value="1"/>
</dbReference>
<dbReference type="RefSeq" id="WP_105915914.1">
    <property type="nucleotide sequence ID" value="NZ_JAODBZ010000021.1"/>
</dbReference>
<dbReference type="Proteomes" id="UP000238281">
    <property type="component" value="Unassembled WGS sequence"/>
</dbReference>
<evidence type="ECO:0000313" key="3">
    <source>
        <dbReference type="Proteomes" id="UP000238281"/>
    </source>
</evidence>
<evidence type="ECO:0000259" key="1">
    <source>
        <dbReference type="Pfam" id="PF12728"/>
    </source>
</evidence>
<dbReference type="Gene3D" id="1.10.10.10">
    <property type="entry name" value="Winged helix-like DNA-binding domain superfamily/Winged helix DNA-binding domain"/>
    <property type="match status" value="1"/>
</dbReference>
<organism evidence="2 3">
    <name type="scientific">Aliarcobacter cryaerophilus</name>
    <dbReference type="NCBI Taxonomy" id="28198"/>
    <lineage>
        <taxon>Bacteria</taxon>
        <taxon>Pseudomonadati</taxon>
        <taxon>Campylobacterota</taxon>
        <taxon>Epsilonproteobacteria</taxon>
        <taxon>Campylobacterales</taxon>
        <taxon>Arcobacteraceae</taxon>
        <taxon>Aliarcobacter</taxon>
    </lineage>
</organism>
<comment type="caution">
    <text evidence="2">The sequence shown here is derived from an EMBL/GenBank/DDBJ whole genome shotgun (WGS) entry which is preliminary data.</text>
</comment>
<sequence length="79" mass="9014">MNINEEIKQYMEQIDKLGYEKILNLNSKQTASILGVSASTVEAWRKQGIGIEYIEVGGRILYPKLKIAEFQANRKIRTA</sequence>
<dbReference type="InterPro" id="IPR036388">
    <property type="entry name" value="WH-like_DNA-bd_sf"/>
</dbReference>
<reference evidence="2 3" key="1">
    <citation type="submission" date="2017-09" db="EMBL/GenBank/DDBJ databases">
        <title>Reassesment of A. cryaerophilus.</title>
        <authorList>
            <person name="Perez-Cataluna A."/>
            <person name="Collado L."/>
            <person name="Salgado O."/>
            <person name="Lefinanco V."/>
            <person name="Figueras M.J."/>
        </authorList>
    </citation>
    <scope>NUCLEOTIDE SEQUENCE [LARGE SCALE GENOMIC DNA]</scope>
    <source>
        <strain evidence="2 3">LMG 10210</strain>
    </source>
</reference>
<gene>
    <name evidence="2" type="ORF">CJ673_09310</name>
</gene>
<protein>
    <recommendedName>
        <fullName evidence="1">Helix-turn-helix domain-containing protein</fullName>
    </recommendedName>
</protein>
<feature type="domain" description="Helix-turn-helix" evidence="1">
    <location>
        <begin position="25"/>
        <end position="74"/>
    </location>
</feature>
<evidence type="ECO:0000313" key="2">
    <source>
        <dbReference type="EMBL" id="PRM93663.1"/>
    </source>
</evidence>
<accession>A0A2S9T498</accession>
<dbReference type="AlphaFoldDB" id="A0A2S9T498"/>
<dbReference type="InterPro" id="IPR041657">
    <property type="entry name" value="HTH_17"/>
</dbReference>